<evidence type="ECO:0000256" key="1">
    <source>
        <dbReference type="SAM" id="MobiDB-lite"/>
    </source>
</evidence>
<reference evidence="2 3" key="1">
    <citation type="submission" date="2019-10" db="EMBL/GenBank/DDBJ databases">
        <title>Assembly and Annotation for the nematode Trichostrongylus colubriformis.</title>
        <authorList>
            <person name="Martin J."/>
        </authorList>
    </citation>
    <scope>NUCLEOTIDE SEQUENCE [LARGE SCALE GENOMIC DNA]</scope>
    <source>
        <strain evidence="2">G859</strain>
        <tissue evidence="2">Whole worm</tissue>
    </source>
</reference>
<proteinExistence type="predicted"/>
<accession>A0AAN8EYX1</accession>
<sequence>MTSWPRRRRTRTSQTGRRRVPLRERRVRRVHHQRRVKQNHQLRNLKRKKARERKRRRRKRKSKSEIQPNDRSISSLIIDMFVSWLSPLFWQIRYCVSV</sequence>
<feature type="region of interest" description="Disordered" evidence="1">
    <location>
        <begin position="1"/>
        <end position="69"/>
    </location>
</feature>
<comment type="caution">
    <text evidence="2">The sequence shown here is derived from an EMBL/GenBank/DDBJ whole genome shotgun (WGS) entry which is preliminary data.</text>
</comment>
<evidence type="ECO:0000313" key="2">
    <source>
        <dbReference type="EMBL" id="KAK5969746.1"/>
    </source>
</evidence>
<dbReference type="AlphaFoldDB" id="A0AAN8EYX1"/>
<dbReference type="EMBL" id="WIXE01019780">
    <property type="protein sequence ID" value="KAK5969746.1"/>
    <property type="molecule type" value="Genomic_DNA"/>
</dbReference>
<keyword evidence="3" id="KW-1185">Reference proteome</keyword>
<feature type="compositionally biased region" description="Basic residues" evidence="1">
    <location>
        <begin position="1"/>
        <end position="62"/>
    </location>
</feature>
<gene>
    <name evidence="2" type="ORF">GCK32_020728</name>
</gene>
<dbReference type="Proteomes" id="UP001331761">
    <property type="component" value="Unassembled WGS sequence"/>
</dbReference>
<name>A0AAN8EYX1_TRICO</name>
<organism evidence="2 3">
    <name type="scientific">Trichostrongylus colubriformis</name>
    <name type="common">Black scour worm</name>
    <dbReference type="NCBI Taxonomy" id="6319"/>
    <lineage>
        <taxon>Eukaryota</taxon>
        <taxon>Metazoa</taxon>
        <taxon>Ecdysozoa</taxon>
        <taxon>Nematoda</taxon>
        <taxon>Chromadorea</taxon>
        <taxon>Rhabditida</taxon>
        <taxon>Rhabditina</taxon>
        <taxon>Rhabditomorpha</taxon>
        <taxon>Strongyloidea</taxon>
        <taxon>Trichostrongylidae</taxon>
        <taxon>Trichostrongylus</taxon>
    </lineage>
</organism>
<protein>
    <submittedName>
        <fullName evidence="2">Uncharacterized protein</fullName>
    </submittedName>
</protein>
<evidence type="ECO:0000313" key="3">
    <source>
        <dbReference type="Proteomes" id="UP001331761"/>
    </source>
</evidence>